<organism evidence="1 2">
    <name type="scientific">Iris pallida</name>
    <name type="common">Sweet iris</name>
    <dbReference type="NCBI Taxonomy" id="29817"/>
    <lineage>
        <taxon>Eukaryota</taxon>
        <taxon>Viridiplantae</taxon>
        <taxon>Streptophyta</taxon>
        <taxon>Embryophyta</taxon>
        <taxon>Tracheophyta</taxon>
        <taxon>Spermatophyta</taxon>
        <taxon>Magnoliopsida</taxon>
        <taxon>Liliopsida</taxon>
        <taxon>Asparagales</taxon>
        <taxon>Iridaceae</taxon>
        <taxon>Iridoideae</taxon>
        <taxon>Irideae</taxon>
        <taxon>Iris</taxon>
    </lineage>
</organism>
<dbReference type="Proteomes" id="UP001140949">
    <property type="component" value="Unassembled WGS sequence"/>
</dbReference>
<accession>A0AAX6GDY1</accession>
<comment type="caution">
    <text evidence="1">The sequence shown here is derived from an EMBL/GenBank/DDBJ whole genome shotgun (WGS) entry which is preliminary data.</text>
</comment>
<dbReference type="EMBL" id="JANAVB010020799">
    <property type="protein sequence ID" value="KAJ6826577.1"/>
    <property type="molecule type" value="Genomic_DNA"/>
</dbReference>
<proteinExistence type="predicted"/>
<keyword evidence="2" id="KW-1185">Reference proteome</keyword>
<evidence type="ECO:0000313" key="2">
    <source>
        <dbReference type="Proteomes" id="UP001140949"/>
    </source>
</evidence>
<reference evidence="1" key="1">
    <citation type="journal article" date="2023" name="GigaByte">
        <title>Genome assembly of the bearded iris, Iris pallida Lam.</title>
        <authorList>
            <person name="Bruccoleri R.E."/>
            <person name="Oakeley E.J."/>
            <person name="Faust A.M.E."/>
            <person name="Altorfer M."/>
            <person name="Dessus-Babus S."/>
            <person name="Burckhardt D."/>
            <person name="Oertli M."/>
            <person name="Naumann U."/>
            <person name="Petersen F."/>
            <person name="Wong J."/>
        </authorList>
    </citation>
    <scope>NUCLEOTIDE SEQUENCE</scope>
    <source>
        <strain evidence="1">GSM-AAB239-AS_SAM_17_03QT</strain>
    </source>
</reference>
<sequence length="235" mass="25513">MLSSKPSILCPPLFPEKRTTLSPSTSSINPNPIPPLLFHYKKTLTLISNLLKPLPIILSSGDDSTVDEFLSRVHIGTSPEFVSSSISSSLSPPSTTQIPSQIIISSLFLTSLCPGQVRPVCGDWSGSHAIDLPHARTPPPSLSTSSSLIALLAMVSREPRSSIAFSNSSRWEIVSGLDSSDRLQLQPLPVLLTDQLRDEASPMLSSYSKVWPLSFVPLLSLSKNQSQNIERWVVT</sequence>
<gene>
    <name evidence="1" type="ORF">M6B38_371410</name>
</gene>
<dbReference type="AlphaFoldDB" id="A0AAX6GDY1"/>
<name>A0AAX6GDY1_IRIPA</name>
<evidence type="ECO:0000313" key="1">
    <source>
        <dbReference type="EMBL" id="KAJ6826577.1"/>
    </source>
</evidence>
<protein>
    <submittedName>
        <fullName evidence="1">Ramosa 1 enhancer locus 2</fullName>
    </submittedName>
</protein>
<reference evidence="1" key="2">
    <citation type="submission" date="2023-04" db="EMBL/GenBank/DDBJ databases">
        <authorList>
            <person name="Bruccoleri R.E."/>
            <person name="Oakeley E.J."/>
            <person name="Faust A.-M."/>
            <person name="Dessus-Babus S."/>
            <person name="Altorfer M."/>
            <person name="Burckhardt D."/>
            <person name="Oertli M."/>
            <person name="Naumann U."/>
            <person name="Petersen F."/>
            <person name="Wong J."/>
        </authorList>
    </citation>
    <scope>NUCLEOTIDE SEQUENCE</scope>
    <source>
        <strain evidence="1">GSM-AAB239-AS_SAM_17_03QT</strain>
        <tissue evidence="1">Leaf</tissue>
    </source>
</reference>